<evidence type="ECO:0000256" key="3">
    <source>
        <dbReference type="ARBA" id="ARBA00023237"/>
    </source>
</evidence>
<keyword evidence="3" id="KW-0998">Cell outer membrane</keyword>
<evidence type="ECO:0000259" key="5">
    <source>
        <dbReference type="Pfam" id="PF14905"/>
    </source>
</evidence>
<keyword evidence="6" id="KW-0675">Receptor</keyword>
<protein>
    <submittedName>
        <fullName evidence="6">TonB-dependent receptor family protein</fullName>
    </submittedName>
</protein>
<dbReference type="Gene3D" id="2.60.40.1120">
    <property type="entry name" value="Carboxypeptidase-like, regulatory domain"/>
    <property type="match status" value="1"/>
</dbReference>
<dbReference type="InterPro" id="IPR012910">
    <property type="entry name" value="Plug_dom"/>
</dbReference>
<comment type="caution">
    <text evidence="6">The sequence shown here is derived from an EMBL/GenBank/DDBJ whole genome shotgun (WGS) entry which is preliminary data.</text>
</comment>
<organism evidence="6 7">
    <name type="scientific">Aquiflexum gelatinilyticum</name>
    <dbReference type="NCBI Taxonomy" id="2961943"/>
    <lineage>
        <taxon>Bacteria</taxon>
        <taxon>Pseudomonadati</taxon>
        <taxon>Bacteroidota</taxon>
        <taxon>Cytophagia</taxon>
        <taxon>Cytophagales</taxon>
        <taxon>Cyclobacteriaceae</taxon>
        <taxon>Aquiflexum</taxon>
    </lineage>
</organism>
<dbReference type="Pfam" id="PF14905">
    <property type="entry name" value="OMP_b-brl_3"/>
    <property type="match status" value="1"/>
</dbReference>
<dbReference type="Gene3D" id="2.40.170.20">
    <property type="entry name" value="TonB-dependent receptor, beta-barrel domain"/>
    <property type="match status" value="1"/>
</dbReference>
<dbReference type="PANTHER" id="PTHR40980:SF4">
    <property type="entry name" value="TONB-DEPENDENT RECEPTOR-LIKE BETA-BARREL DOMAIN-CONTAINING PROTEIN"/>
    <property type="match status" value="1"/>
</dbReference>
<reference evidence="6" key="1">
    <citation type="submission" date="2022-08" db="EMBL/GenBank/DDBJ databases">
        <authorList>
            <person name="Zhang D."/>
        </authorList>
    </citation>
    <scope>NUCLEOTIDE SEQUENCE</scope>
    <source>
        <strain evidence="6">XJ19-11</strain>
    </source>
</reference>
<dbReference type="SUPFAM" id="SSF49464">
    <property type="entry name" value="Carboxypeptidase regulatory domain-like"/>
    <property type="match status" value="1"/>
</dbReference>
<dbReference type="AlphaFoldDB" id="A0A9X2SZW3"/>
<dbReference type="Pfam" id="PF13715">
    <property type="entry name" value="CarbopepD_reg_2"/>
    <property type="match status" value="1"/>
</dbReference>
<feature type="domain" description="Outer membrane protein beta-barrel" evidence="5">
    <location>
        <begin position="384"/>
        <end position="786"/>
    </location>
</feature>
<dbReference type="SUPFAM" id="SSF56935">
    <property type="entry name" value="Porins"/>
    <property type="match status" value="1"/>
</dbReference>
<feature type="domain" description="TonB-dependent receptor plug" evidence="4">
    <location>
        <begin position="148"/>
        <end position="226"/>
    </location>
</feature>
<keyword evidence="2" id="KW-0472">Membrane</keyword>
<evidence type="ECO:0000259" key="4">
    <source>
        <dbReference type="Pfam" id="PF07715"/>
    </source>
</evidence>
<keyword evidence="7" id="KW-1185">Reference proteome</keyword>
<accession>A0A9X2SZW3</accession>
<evidence type="ECO:0000256" key="2">
    <source>
        <dbReference type="ARBA" id="ARBA00023136"/>
    </source>
</evidence>
<dbReference type="Gene3D" id="2.170.130.10">
    <property type="entry name" value="TonB-dependent receptor, plug domain"/>
    <property type="match status" value="1"/>
</dbReference>
<gene>
    <name evidence="6" type="ORF">NU887_04595</name>
</gene>
<sequence>MKISIQIFTVLFFFFLGLSNLAAKDVALITGQVKDQKGESLPFVNVALVEAQTGTLITGAVTSDSGEFLIETARSGKVHLVVSSIGFETFKSEEFEIKVGSNKEFGAISLKEEAGNLEEVTVRSTRPDIIVEADKTTINVEGTVMADGNTALDVIGRSPGVYVDENDNINLNGRPGVTVMINDRQTYMSANDLANFLRSMPADNIKSIEIINNPTSKFDAEGTAGVINIRLKKNNLDGMFGNIQTGGMYNGIFGPNAGIALNVKKGKWTNTANLNYNEFNFLNDININRNFQLEEGVSNFDQSSKITTINKSLFFTGGTDYEINDKHSVGINIQASDYNGENDGKSFTEINNPGTDDLFFLRSNNDGESNNKRIFGNFHYVGLLDTLGTKFTTDVDYTKMKSNSQSLLSNNRWINDNEPTAARDYILTLNDMDYTIFTAKVDFTKPLGKGRVLETGLKGSWVKSDNNLDLSKAIEEEPFEQDPNSNKFIYEENVLAAYATYKSKFSDKVSYQAGLRTEYSDITGNSVTLDQVNKQNYINLFPSFFVQQEVSKNYQIIYNANRRINRPNYRLLNPFIFYIDPLTTEQGNPYLKPQYSNNLEMNHVIKGQYQFTLGYSLTTDVFQQIFTQDEETRTTTTYTANLDKSQNWNFRAMIPVEIRKWWNTSNMVQVNNARWKSMIGDALLDVSQTSLTLRTQHTFNLPAGFRGELMAMYIGPSQYGQAAIKGFGWVDAGISKNLMKDKLSITVNGTDLFRSQIIKAAVVFDNIDTSFQQYRSNQGVRFTLRYKFAKGENFKISNRSGSTEERNRLDN</sequence>
<dbReference type="Pfam" id="PF07715">
    <property type="entry name" value="Plug"/>
    <property type="match status" value="1"/>
</dbReference>
<evidence type="ECO:0000313" key="7">
    <source>
        <dbReference type="Proteomes" id="UP001142175"/>
    </source>
</evidence>
<evidence type="ECO:0000256" key="1">
    <source>
        <dbReference type="ARBA" id="ARBA00004442"/>
    </source>
</evidence>
<dbReference type="PANTHER" id="PTHR40980">
    <property type="entry name" value="PLUG DOMAIN-CONTAINING PROTEIN"/>
    <property type="match status" value="1"/>
</dbReference>
<dbReference type="Proteomes" id="UP001142175">
    <property type="component" value="Unassembled WGS sequence"/>
</dbReference>
<dbReference type="InterPro" id="IPR036942">
    <property type="entry name" value="Beta-barrel_TonB_sf"/>
</dbReference>
<evidence type="ECO:0000313" key="6">
    <source>
        <dbReference type="EMBL" id="MCR9014301.1"/>
    </source>
</evidence>
<dbReference type="InterPro" id="IPR008969">
    <property type="entry name" value="CarboxyPept-like_regulatory"/>
</dbReference>
<name>A0A9X2SZW3_9BACT</name>
<dbReference type="GO" id="GO:0009279">
    <property type="term" value="C:cell outer membrane"/>
    <property type="evidence" value="ECO:0007669"/>
    <property type="project" value="UniProtKB-SubCell"/>
</dbReference>
<dbReference type="InterPro" id="IPR041700">
    <property type="entry name" value="OMP_b-brl_3"/>
</dbReference>
<dbReference type="RefSeq" id="WP_258422183.1">
    <property type="nucleotide sequence ID" value="NZ_JANSUY010000002.1"/>
</dbReference>
<proteinExistence type="predicted"/>
<dbReference type="EMBL" id="JANSUY010000002">
    <property type="protein sequence ID" value="MCR9014301.1"/>
    <property type="molecule type" value="Genomic_DNA"/>
</dbReference>
<comment type="subcellular location">
    <subcellularLocation>
        <location evidence="1">Cell outer membrane</location>
    </subcellularLocation>
</comment>
<dbReference type="InterPro" id="IPR037066">
    <property type="entry name" value="Plug_dom_sf"/>
</dbReference>